<keyword evidence="6" id="KW-0808">Transferase</keyword>
<keyword evidence="6" id="KW-0489">Methyltransferase</keyword>
<dbReference type="GO" id="GO:0000139">
    <property type="term" value="C:Golgi membrane"/>
    <property type="evidence" value="ECO:0007669"/>
    <property type="project" value="UniProtKB-SubCell"/>
</dbReference>
<evidence type="ECO:0000313" key="6">
    <source>
        <dbReference type="EMBL" id="KAB1217464.1"/>
    </source>
</evidence>
<organism evidence="6 7">
    <name type="scientific">Morella rubra</name>
    <name type="common">Chinese bayberry</name>
    <dbReference type="NCBI Taxonomy" id="262757"/>
    <lineage>
        <taxon>Eukaryota</taxon>
        <taxon>Viridiplantae</taxon>
        <taxon>Streptophyta</taxon>
        <taxon>Embryophyta</taxon>
        <taxon>Tracheophyta</taxon>
        <taxon>Spermatophyta</taxon>
        <taxon>Magnoliopsida</taxon>
        <taxon>eudicotyledons</taxon>
        <taxon>Gunneridae</taxon>
        <taxon>Pentapetalae</taxon>
        <taxon>rosids</taxon>
        <taxon>fabids</taxon>
        <taxon>Fagales</taxon>
        <taxon>Myricaceae</taxon>
        <taxon>Morella</taxon>
    </lineage>
</organism>
<keyword evidence="3 5" id="KW-1133">Transmembrane helix</keyword>
<proteinExistence type="predicted"/>
<evidence type="ECO:0000256" key="3">
    <source>
        <dbReference type="ARBA" id="ARBA00022989"/>
    </source>
</evidence>
<dbReference type="PANTHER" id="PTHR31444">
    <property type="entry name" value="OS11G0490100 PROTEIN"/>
    <property type="match status" value="1"/>
</dbReference>
<evidence type="ECO:0000256" key="2">
    <source>
        <dbReference type="ARBA" id="ARBA00022692"/>
    </source>
</evidence>
<keyword evidence="4 5" id="KW-0472">Membrane</keyword>
<name>A0A6A1VWV3_9ROSI</name>
<accession>A0A6A1VWV3</accession>
<gene>
    <name evidence="6" type="ORF">CJ030_MR4G008722</name>
</gene>
<dbReference type="InterPro" id="IPR006514">
    <property type="entry name" value="IRX15/GXM/AGM"/>
</dbReference>
<reference evidence="6 7" key="1">
    <citation type="journal article" date="2019" name="Plant Biotechnol. J.">
        <title>The red bayberry genome and genetic basis of sex determination.</title>
        <authorList>
            <person name="Jia H.M."/>
            <person name="Jia H.J."/>
            <person name="Cai Q.L."/>
            <person name="Wang Y."/>
            <person name="Zhao H.B."/>
            <person name="Yang W.F."/>
            <person name="Wang G.Y."/>
            <person name="Li Y.H."/>
            <person name="Zhan D.L."/>
            <person name="Shen Y.T."/>
            <person name="Niu Q.F."/>
            <person name="Chang L."/>
            <person name="Qiu J."/>
            <person name="Zhao L."/>
            <person name="Xie H.B."/>
            <person name="Fu W.Y."/>
            <person name="Jin J."/>
            <person name="Li X.W."/>
            <person name="Jiao Y."/>
            <person name="Zhou C.C."/>
            <person name="Tu T."/>
            <person name="Chai C.Y."/>
            <person name="Gao J.L."/>
            <person name="Fan L.J."/>
            <person name="van de Weg E."/>
            <person name="Wang J.Y."/>
            <person name="Gao Z.S."/>
        </authorList>
    </citation>
    <scope>NUCLEOTIDE SEQUENCE [LARGE SCALE GENOMIC DNA]</scope>
    <source>
        <tissue evidence="6">Leaves</tissue>
    </source>
</reference>
<dbReference type="NCBIfam" id="TIGR01627">
    <property type="entry name" value="A_thal_3515"/>
    <property type="match status" value="1"/>
</dbReference>
<dbReference type="GO" id="GO:0045492">
    <property type="term" value="P:xylan biosynthetic process"/>
    <property type="evidence" value="ECO:0007669"/>
    <property type="project" value="InterPro"/>
</dbReference>
<dbReference type="AlphaFoldDB" id="A0A6A1VWV3"/>
<feature type="transmembrane region" description="Helical" evidence="5">
    <location>
        <begin position="50"/>
        <end position="71"/>
    </location>
</feature>
<dbReference type="GO" id="GO:0008168">
    <property type="term" value="F:methyltransferase activity"/>
    <property type="evidence" value="ECO:0007669"/>
    <property type="project" value="UniProtKB-KW"/>
</dbReference>
<evidence type="ECO:0000256" key="5">
    <source>
        <dbReference type="SAM" id="Phobius"/>
    </source>
</evidence>
<keyword evidence="7" id="KW-1185">Reference proteome</keyword>
<keyword evidence="2 5" id="KW-0812">Transmembrane</keyword>
<dbReference type="Pfam" id="PF21729">
    <property type="entry name" value="IRX15_IRX15L_GXM"/>
    <property type="match status" value="1"/>
</dbReference>
<evidence type="ECO:0000313" key="7">
    <source>
        <dbReference type="Proteomes" id="UP000516437"/>
    </source>
</evidence>
<sequence>MPPEVPYCRSFETPLAQLSPALSPEAQHHQPIDYKYCRGRKRMNITIKKVIPVLLMILSSLSIIRFLLITVTTASSSPPLPTLPSILHHACTSSKCSQVSSDEQSFSTDQPKTSAKAVTLTEKEVSLLKNLIAQKAPCNLLIFGLEPQYLYLSLINAGGTTIFLEDDTSKLSTIKAYSNSTQMFKVEYQIPGRKAYELLKHARQKPACAASSGLLQVSKCLLALTNLPEEVYHHKWDVIVVDGPSGDTAEAPGRMQTIYTASVIARAGKTTDVLIHDVNRMIEKWFSREFLCEENLVSSKGNLWLFRIRGQSNSTTFCTAKTVVLE</sequence>
<dbReference type="Proteomes" id="UP000516437">
    <property type="component" value="Chromosome 4"/>
</dbReference>
<comment type="subcellular location">
    <subcellularLocation>
        <location evidence="1">Golgi apparatus membrane</location>
        <topology evidence="1">Single-pass membrane protein</topology>
    </subcellularLocation>
</comment>
<evidence type="ECO:0000256" key="4">
    <source>
        <dbReference type="ARBA" id="ARBA00023136"/>
    </source>
</evidence>
<dbReference type="GO" id="GO:0032259">
    <property type="term" value="P:methylation"/>
    <property type="evidence" value="ECO:0007669"/>
    <property type="project" value="UniProtKB-KW"/>
</dbReference>
<protein>
    <submittedName>
        <fullName evidence="6">Glucuronoxylan 4-O-methyltransferase 1</fullName>
    </submittedName>
</protein>
<dbReference type="OrthoDB" id="1896682at2759"/>
<evidence type="ECO:0000256" key="1">
    <source>
        <dbReference type="ARBA" id="ARBA00004194"/>
    </source>
</evidence>
<dbReference type="EMBL" id="RXIC02000022">
    <property type="protein sequence ID" value="KAB1217464.1"/>
    <property type="molecule type" value="Genomic_DNA"/>
</dbReference>
<comment type="caution">
    <text evidence="6">The sequence shown here is derived from an EMBL/GenBank/DDBJ whole genome shotgun (WGS) entry which is preliminary data.</text>
</comment>